<sequence>MELVAIELTKLLPDTGVVGITYKIEGTAKMAGIGAPPWVYAEARYKEWWKPEAVEELSYWRGFPMPITGGFSIDFKPAKEGDYDVTVVATPAPLALPYEATVLGLPVTTIGVFPITGKSDAMKIAVGEKPPAAFRFSKVTIDGNEVLLTDHDADSGLLLEKTTADYLDITPAFEWTGPAKTATISIKAGYKDWLGGFSPKTGAYTRSITLPESPDAPYSGELETPVRIPLTACGGLTDGAIEVVLKIADEPDYISQIWNVYATKPPPEKYDFDLVKPTPSNANPEPDTPIDITCPVTSRCAEAVDARAKVIIYEGSILPGHGDKIGEYDSDVFHIEPGESKNVIIHHTTVEGTIDRRDVEVEIYIGADLIKESEWDDVYYVGRPPEEEIDFDLTRPSVTPAEITPGTSIAITCPVTSACTEQQTVTAKVKIYEGSIMPGHGSLITTKTSPAFTIAPGASYNVIVHHTAVAGTIDRRDVEVEIYIGGKLVKESEWDDVYYVKVVELELLEIKIDPTGAGTVTTDPAPSEGTQHNWYFPHGTIVQVTAHPKAGYIFKSWSGEMTDTTAITAPVYPMTEKRTITAHFESEVVPPPKADIRNLDFKATGGTYDLGDKVSFTAPFDYKGRAQSGRLTISLGTGVYPSFFTKHTFAPLSVSFEESMDWRDGVINGQFTLPLTLEPGQTYSVRAKLEAISDYTQETDTDWGVITIREAPPVYKGTISKKQLEYDGTRRSIPVSSVPYDERGLVHIWGRNDMASAQRMGISWIVRDPDGVVVEEYSAWEAWPYTGAGSAHEFIGGRFDLDKAGTYRINIALSMNPSDPEIVDTYYGTLCTVEAAPGEYTLTL</sequence>
<dbReference type="Pfam" id="PF18998">
    <property type="entry name" value="Flg_new_2"/>
    <property type="match status" value="1"/>
</dbReference>
<dbReference type="InterPro" id="IPR044060">
    <property type="entry name" value="Bacterial_rp_domain"/>
</dbReference>
<evidence type="ECO:0000259" key="1">
    <source>
        <dbReference type="Pfam" id="PF18998"/>
    </source>
</evidence>
<feature type="domain" description="Bacterial repeat" evidence="1">
    <location>
        <begin position="509"/>
        <end position="586"/>
    </location>
</feature>
<gene>
    <name evidence="2" type="ORF">S12H4_01492</name>
</gene>
<evidence type="ECO:0000313" key="2">
    <source>
        <dbReference type="EMBL" id="GAI62383.1"/>
    </source>
</evidence>
<dbReference type="EMBL" id="BARW01000301">
    <property type="protein sequence ID" value="GAI62383.1"/>
    <property type="molecule type" value="Genomic_DNA"/>
</dbReference>
<reference evidence="2" key="1">
    <citation type="journal article" date="2014" name="Front. Microbiol.">
        <title>High frequency of phylogenetically diverse reductive dehalogenase-homologous genes in deep subseafloor sedimentary metagenomes.</title>
        <authorList>
            <person name="Kawai M."/>
            <person name="Futagami T."/>
            <person name="Toyoda A."/>
            <person name="Takaki Y."/>
            <person name="Nishi S."/>
            <person name="Hori S."/>
            <person name="Arai W."/>
            <person name="Tsubouchi T."/>
            <person name="Morono Y."/>
            <person name="Uchiyama I."/>
            <person name="Ito T."/>
            <person name="Fujiyama A."/>
            <person name="Inagaki F."/>
            <person name="Takami H."/>
        </authorList>
    </citation>
    <scope>NUCLEOTIDE SEQUENCE</scope>
    <source>
        <strain evidence="2">Expedition CK06-06</strain>
    </source>
</reference>
<proteinExistence type="predicted"/>
<name>X1Q2E2_9ZZZZ</name>
<protein>
    <recommendedName>
        <fullName evidence="1">Bacterial repeat domain-containing protein</fullName>
    </recommendedName>
</protein>
<accession>X1Q2E2</accession>
<feature type="non-terminal residue" evidence="2">
    <location>
        <position position="844"/>
    </location>
</feature>
<organism evidence="2">
    <name type="scientific">marine sediment metagenome</name>
    <dbReference type="NCBI Taxonomy" id="412755"/>
    <lineage>
        <taxon>unclassified sequences</taxon>
        <taxon>metagenomes</taxon>
        <taxon>ecological metagenomes</taxon>
    </lineage>
</organism>
<comment type="caution">
    <text evidence="2">The sequence shown here is derived from an EMBL/GenBank/DDBJ whole genome shotgun (WGS) entry which is preliminary data.</text>
</comment>
<dbReference type="AlphaFoldDB" id="X1Q2E2"/>